<keyword evidence="5" id="KW-1185">Reference proteome</keyword>
<dbReference type="RefSeq" id="WP_087713887.1">
    <property type="nucleotide sequence ID" value="NZ_MWPH01000001.1"/>
</dbReference>
<dbReference type="SMART" id="SM00271">
    <property type="entry name" value="DnaJ"/>
    <property type="match status" value="1"/>
</dbReference>
<dbReference type="PRINTS" id="PR00625">
    <property type="entry name" value="JDOMAIN"/>
</dbReference>
<keyword evidence="2" id="KW-0472">Membrane</keyword>
<dbReference type="PROSITE" id="PS00636">
    <property type="entry name" value="DNAJ_1"/>
    <property type="match status" value="1"/>
</dbReference>
<evidence type="ECO:0000313" key="5">
    <source>
        <dbReference type="Proteomes" id="UP000196084"/>
    </source>
</evidence>
<dbReference type="InterPro" id="IPR036869">
    <property type="entry name" value="J_dom_sf"/>
</dbReference>
<dbReference type="Proteomes" id="UP000196084">
    <property type="component" value="Unassembled WGS sequence"/>
</dbReference>
<evidence type="ECO:0000313" key="4">
    <source>
        <dbReference type="EMBL" id="OVE85723.1"/>
    </source>
</evidence>
<sequence>MTEDFYDLLEISSDASQDEIKDAYREKVRVYHPDVNDDDRARAQFTAVKKANEILGDPVERQAYDRLGHKDYVAKRTSGIPSPDVWNSDSDSDSSTSSSGSRTRTSTSTSSSSQNGSTASSSRSQSSRSRSRSRSGSNSDSSSRSHAGSSASGTTGTTSATAGTSASGSGSRTQSRSRSSSTDQDASTGTGASASTHSRTNTSTGGATGSHQSGSGQQTHSNTGDASATANTATATENATADESQTRLSDNPLTRWWRRQNFSLPLIWLSVLIYALGLAHFILENDSALEGVFADVAAMGTDVEAIWTLLVEGRHGIENPAMFVTRLELVAPPLPALEWYGALAGVVVAALVLVLVNRLWRHDDPWETITIDETIFLAIALSISTTLVGGPLLAGAVLMPFLFGVVVHHTRLRPGWKPSYLYVVPVLAPIIGIGAGLAGYGLLPAELLAFVVLPLAGALGLPLRATIRKRFGR</sequence>
<gene>
    <name evidence="4" type="ORF">B2G88_02585</name>
</gene>
<feature type="transmembrane region" description="Helical" evidence="2">
    <location>
        <begin position="420"/>
        <end position="441"/>
    </location>
</feature>
<dbReference type="PROSITE" id="PS50076">
    <property type="entry name" value="DNAJ_2"/>
    <property type="match status" value="1"/>
</dbReference>
<feature type="region of interest" description="Disordered" evidence="1">
    <location>
        <begin position="75"/>
        <end position="248"/>
    </location>
</feature>
<dbReference type="InterPro" id="IPR018253">
    <property type="entry name" value="DnaJ_domain_CS"/>
</dbReference>
<dbReference type="OrthoDB" id="11397at2157"/>
<dbReference type="CDD" id="cd06257">
    <property type="entry name" value="DnaJ"/>
    <property type="match status" value="1"/>
</dbReference>
<feature type="compositionally biased region" description="Low complexity" evidence="1">
    <location>
        <begin position="93"/>
        <end position="243"/>
    </location>
</feature>
<reference evidence="4 5" key="1">
    <citation type="submission" date="2017-02" db="EMBL/GenBank/DDBJ databases">
        <title>Natronthermophilus aegyptiacus gen. nov.,sp. nov., an aerobic, extremely halophilic alkalithermophilic archaeon isolated from the athalassohaline Wadi An Natrun, Egypt.</title>
        <authorList>
            <person name="Zhao B."/>
        </authorList>
    </citation>
    <scope>NUCLEOTIDE SEQUENCE [LARGE SCALE GENOMIC DNA]</scope>
    <source>
        <strain evidence="4 5">CGMCC 1.3597</strain>
    </source>
</reference>
<dbReference type="Gene3D" id="1.10.287.110">
    <property type="entry name" value="DnaJ domain"/>
    <property type="match status" value="1"/>
</dbReference>
<feature type="domain" description="J" evidence="3">
    <location>
        <begin position="4"/>
        <end position="68"/>
    </location>
</feature>
<dbReference type="InterPro" id="IPR001623">
    <property type="entry name" value="DnaJ_domain"/>
</dbReference>
<dbReference type="AlphaFoldDB" id="A0A202EBR1"/>
<feature type="transmembrane region" description="Helical" evidence="2">
    <location>
        <begin position="368"/>
        <end position="385"/>
    </location>
</feature>
<comment type="caution">
    <text evidence="4">The sequence shown here is derived from an EMBL/GenBank/DDBJ whole genome shotgun (WGS) entry which is preliminary data.</text>
</comment>
<proteinExistence type="predicted"/>
<feature type="transmembrane region" description="Helical" evidence="2">
    <location>
        <begin position="262"/>
        <end position="283"/>
    </location>
</feature>
<keyword evidence="2" id="KW-0812">Transmembrane</keyword>
<dbReference type="PANTHER" id="PTHR24074">
    <property type="entry name" value="CO-CHAPERONE PROTEIN DJLA"/>
    <property type="match status" value="1"/>
</dbReference>
<feature type="transmembrane region" description="Helical" evidence="2">
    <location>
        <begin position="339"/>
        <end position="356"/>
    </location>
</feature>
<protein>
    <submittedName>
        <fullName evidence="4">Molecular chaperone DnaJ</fullName>
    </submittedName>
</protein>
<evidence type="ECO:0000259" key="3">
    <source>
        <dbReference type="PROSITE" id="PS50076"/>
    </source>
</evidence>
<accession>A0A202EBR1</accession>
<name>A0A202EBR1_9EURY</name>
<dbReference type="Pfam" id="PF00226">
    <property type="entry name" value="DnaJ"/>
    <property type="match status" value="1"/>
</dbReference>
<organism evidence="4 5">
    <name type="scientific">Natronolimnobius baerhuensis</name>
    <dbReference type="NCBI Taxonomy" id="253108"/>
    <lineage>
        <taxon>Archaea</taxon>
        <taxon>Methanobacteriati</taxon>
        <taxon>Methanobacteriota</taxon>
        <taxon>Stenosarchaea group</taxon>
        <taxon>Halobacteria</taxon>
        <taxon>Halobacteriales</taxon>
        <taxon>Natrialbaceae</taxon>
        <taxon>Natronolimnobius</taxon>
    </lineage>
</organism>
<keyword evidence="2" id="KW-1133">Transmembrane helix</keyword>
<feature type="transmembrane region" description="Helical" evidence="2">
    <location>
        <begin position="447"/>
        <end position="467"/>
    </location>
</feature>
<dbReference type="EMBL" id="MWPH01000001">
    <property type="protein sequence ID" value="OVE85723.1"/>
    <property type="molecule type" value="Genomic_DNA"/>
</dbReference>
<dbReference type="InterPro" id="IPR050817">
    <property type="entry name" value="DjlA_DnaK_co-chaperone"/>
</dbReference>
<evidence type="ECO:0000256" key="1">
    <source>
        <dbReference type="SAM" id="MobiDB-lite"/>
    </source>
</evidence>
<dbReference type="SUPFAM" id="SSF46565">
    <property type="entry name" value="Chaperone J-domain"/>
    <property type="match status" value="1"/>
</dbReference>
<evidence type="ECO:0000256" key="2">
    <source>
        <dbReference type="SAM" id="Phobius"/>
    </source>
</evidence>